<accession>A0ACA9MJ89</accession>
<evidence type="ECO:0000313" key="1">
    <source>
        <dbReference type="EMBL" id="CAG8595396.1"/>
    </source>
</evidence>
<dbReference type="Proteomes" id="UP000789525">
    <property type="component" value="Unassembled WGS sequence"/>
</dbReference>
<comment type="caution">
    <text evidence="1">The sequence shown here is derived from an EMBL/GenBank/DDBJ whole genome shotgun (WGS) entry which is preliminary data.</text>
</comment>
<dbReference type="EMBL" id="CAJVPT010013385">
    <property type="protein sequence ID" value="CAG8595396.1"/>
    <property type="molecule type" value="Genomic_DNA"/>
</dbReference>
<protein>
    <submittedName>
        <fullName evidence="1">11042_t:CDS:1</fullName>
    </submittedName>
</protein>
<feature type="non-terminal residue" evidence="1">
    <location>
        <position position="1"/>
    </location>
</feature>
<organism evidence="1 2">
    <name type="scientific">Acaulospora colombiana</name>
    <dbReference type="NCBI Taxonomy" id="27376"/>
    <lineage>
        <taxon>Eukaryota</taxon>
        <taxon>Fungi</taxon>
        <taxon>Fungi incertae sedis</taxon>
        <taxon>Mucoromycota</taxon>
        <taxon>Glomeromycotina</taxon>
        <taxon>Glomeromycetes</taxon>
        <taxon>Diversisporales</taxon>
        <taxon>Acaulosporaceae</taxon>
        <taxon>Acaulospora</taxon>
    </lineage>
</organism>
<evidence type="ECO:0000313" key="2">
    <source>
        <dbReference type="Proteomes" id="UP000789525"/>
    </source>
</evidence>
<reference evidence="1" key="1">
    <citation type="submission" date="2021-06" db="EMBL/GenBank/DDBJ databases">
        <authorList>
            <person name="Kallberg Y."/>
            <person name="Tangrot J."/>
            <person name="Rosling A."/>
        </authorList>
    </citation>
    <scope>NUCLEOTIDE SEQUENCE</scope>
    <source>
        <strain evidence="1">CL356</strain>
    </source>
</reference>
<keyword evidence="2" id="KW-1185">Reference proteome</keyword>
<sequence>GQVLRSILVPQRCQPFAPLTVNTNSHSSAPVPHSPASPSPRTPKQESNATSKQEQEALRSPISPTSANQKTSLPVTSASPLSLWHFLSDLPSRVHGPRQNLYLLAFYFCIATLITFLPFTYHFVWYIDTPRIEFVATLYLAAVLQDSKNVPGLSNKEKVNILFIYYSACAELSLAPKRYSLFPKASQSSMACVFLGTQMIWSTEAAYASNSVTVSSFAWTFKGTDCNCLFGGSSFWPSGSAIDWGTSRPFKIKIWPSTTIHANRFNFVRTLLTRPSVVDHYSKGTW</sequence>
<proteinExistence type="predicted"/>
<name>A0ACA9MJ89_9GLOM</name>
<gene>
    <name evidence="1" type="ORF">ACOLOM_LOCUS6482</name>
</gene>